<reference evidence="1 2" key="1">
    <citation type="submission" date="2016-10" db="EMBL/GenBank/DDBJ databases">
        <title>The whole genome sequencing and assembly of Bacillus simplex DSM 1321 strain.</title>
        <authorList>
            <person name="Park M.-K."/>
            <person name="Lee Y.-J."/>
            <person name="Yi H."/>
            <person name="Bahn Y.-S."/>
            <person name="Kim J.F."/>
            <person name="Lee D.-W."/>
        </authorList>
    </citation>
    <scope>NUCLEOTIDE SEQUENCE [LARGE SCALE GENOMIC DNA]</scope>
    <source>
        <strain evidence="1 2">DSM 1321</strain>
    </source>
</reference>
<gene>
    <name evidence="1" type="ORF">BS1321_07340</name>
</gene>
<accession>A0A223EEZ4</accession>
<protein>
    <submittedName>
        <fullName evidence="1">Uncharacterized protein</fullName>
    </submittedName>
</protein>
<dbReference type="RefSeq" id="WP_063236588.1">
    <property type="nucleotide sequence ID" value="NZ_BCVO01000092.1"/>
</dbReference>
<dbReference type="AlphaFoldDB" id="A0A223EEZ4"/>
<evidence type="ECO:0000313" key="2">
    <source>
        <dbReference type="Proteomes" id="UP000214618"/>
    </source>
</evidence>
<proteinExistence type="predicted"/>
<dbReference type="EMBL" id="CP017704">
    <property type="protein sequence ID" value="ASS93801.1"/>
    <property type="molecule type" value="Genomic_DNA"/>
</dbReference>
<name>A0A223EEZ4_9BACI</name>
<organism evidence="1 2">
    <name type="scientific">Peribacillus simplex NBRC 15720 = DSM 1321</name>
    <dbReference type="NCBI Taxonomy" id="1349754"/>
    <lineage>
        <taxon>Bacteria</taxon>
        <taxon>Bacillati</taxon>
        <taxon>Bacillota</taxon>
        <taxon>Bacilli</taxon>
        <taxon>Bacillales</taxon>
        <taxon>Bacillaceae</taxon>
        <taxon>Peribacillus</taxon>
    </lineage>
</organism>
<dbReference type="GeneID" id="56472544"/>
<evidence type="ECO:0000313" key="1">
    <source>
        <dbReference type="EMBL" id="ASS93801.1"/>
    </source>
</evidence>
<dbReference type="Proteomes" id="UP000214618">
    <property type="component" value="Chromosome"/>
</dbReference>
<dbReference type="OrthoDB" id="2882016at2"/>
<sequence length="105" mass="12774">MNDYGYFDNVNYTGNHLHIDNYQNEFTPYIEAIAWERQDKTMDIFFDDFENEKEFNTLFGAKERYYDDFMGVFLGNVKTDEQAYEMFRSWVDTVLYPYRNGTNKM</sequence>